<sequence length="76" mass="8833">MAAGGPCDHPLSDILTHGFDVYTAECDEMIRKLAKIVDSQELYEMFDWPDNFSASEEDKLEFEKQVRTKYLSLRKE</sequence>
<proteinExistence type="predicted"/>
<keyword evidence="2" id="KW-1185">Reference proteome</keyword>
<reference evidence="1 2" key="1">
    <citation type="submission" date="2019-08" db="EMBL/GenBank/DDBJ databases">
        <title>Professor.</title>
        <authorList>
            <person name="Park J.S."/>
        </authorList>
    </citation>
    <scope>NUCLEOTIDE SEQUENCE [LARGE SCALE GENOMIC DNA]</scope>
    <source>
        <strain evidence="1 2">176CP5-101</strain>
    </source>
</reference>
<name>A0A5C8V5G6_9FLAO</name>
<evidence type="ECO:0000313" key="1">
    <source>
        <dbReference type="EMBL" id="TXN37125.1"/>
    </source>
</evidence>
<dbReference type="Proteomes" id="UP000321456">
    <property type="component" value="Unassembled WGS sequence"/>
</dbReference>
<comment type="caution">
    <text evidence="1">The sequence shown here is derived from an EMBL/GenBank/DDBJ whole genome shotgun (WGS) entry which is preliminary data.</text>
</comment>
<dbReference type="RefSeq" id="WP_147740956.1">
    <property type="nucleotide sequence ID" value="NZ_VRUR01000001.1"/>
</dbReference>
<organism evidence="1 2">
    <name type="scientific">Flagellimonas hymeniacidonis</name>
    <dbReference type="NCBI Taxonomy" id="2603628"/>
    <lineage>
        <taxon>Bacteria</taxon>
        <taxon>Pseudomonadati</taxon>
        <taxon>Bacteroidota</taxon>
        <taxon>Flavobacteriia</taxon>
        <taxon>Flavobacteriales</taxon>
        <taxon>Flavobacteriaceae</taxon>
        <taxon>Flagellimonas</taxon>
    </lineage>
</organism>
<accession>A0A5C8V5G6</accession>
<evidence type="ECO:0000313" key="2">
    <source>
        <dbReference type="Proteomes" id="UP000321456"/>
    </source>
</evidence>
<gene>
    <name evidence="1" type="ORF">FVB32_02215</name>
</gene>
<dbReference type="AlphaFoldDB" id="A0A5C8V5G6"/>
<protein>
    <submittedName>
        <fullName evidence="1">Uncharacterized protein</fullName>
    </submittedName>
</protein>
<dbReference type="EMBL" id="VRUR01000001">
    <property type="protein sequence ID" value="TXN37125.1"/>
    <property type="molecule type" value="Genomic_DNA"/>
</dbReference>